<sequence>MGKNHCSRRGSAFALPRKTVRKPPQKPRPQPPALLRPPDPAPPKAPEPERPPGPSKKEKKRLAARKHLLSAGKLEQTELGVKQLMKTGAPVMRTLLDCQDEAELRDRFHRQGTAGHDTKLFTASKYKFKFLLSKDGMPVAQIHRV</sequence>
<protein>
    <recommendedName>
        <fullName evidence="4">Non-specific serine/threonine protein kinase</fullName>
    </recommendedName>
</protein>
<reference evidence="2" key="1">
    <citation type="submission" date="2023-10" db="EMBL/GenBank/DDBJ databases">
        <authorList>
            <person name="Chen Y."/>
            <person name="Shah S."/>
            <person name="Dougan E. K."/>
            <person name="Thang M."/>
            <person name="Chan C."/>
        </authorList>
    </citation>
    <scope>NUCLEOTIDE SEQUENCE [LARGE SCALE GENOMIC DNA]</scope>
</reference>
<organism evidence="2 3">
    <name type="scientific">Prorocentrum cordatum</name>
    <dbReference type="NCBI Taxonomy" id="2364126"/>
    <lineage>
        <taxon>Eukaryota</taxon>
        <taxon>Sar</taxon>
        <taxon>Alveolata</taxon>
        <taxon>Dinophyceae</taxon>
        <taxon>Prorocentrales</taxon>
        <taxon>Prorocentraceae</taxon>
        <taxon>Prorocentrum</taxon>
    </lineage>
</organism>
<name>A0ABN9SXK4_9DINO</name>
<evidence type="ECO:0000313" key="3">
    <source>
        <dbReference type="Proteomes" id="UP001189429"/>
    </source>
</evidence>
<evidence type="ECO:0000313" key="2">
    <source>
        <dbReference type="EMBL" id="CAK0837328.1"/>
    </source>
</evidence>
<keyword evidence="3" id="KW-1185">Reference proteome</keyword>
<feature type="region of interest" description="Disordered" evidence="1">
    <location>
        <begin position="1"/>
        <end position="63"/>
    </location>
</feature>
<comment type="caution">
    <text evidence="2">The sequence shown here is derived from an EMBL/GenBank/DDBJ whole genome shotgun (WGS) entry which is preliminary data.</text>
</comment>
<gene>
    <name evidence="2" type="ORF">PCOR1329_LOCUS33557</name>
</gene>
<dbReference type="EMBL" id="CAUYUJ010014145">
    <property type="protein sequence ID" value="CAK0837328.1"/>
    <property type="molecule type" value="Genomic_DNA"/>
</dbReference>
<dbReference type="Proteomes" id="UP001189429">
    <property type="component" value="Unassembled WGS sequence"/>
</dbReference>
<accession>A0ABN9SXK4</accession>
<evidence type="ECO:0000256" key="1">
    <source>
        <dbReference type="SAM" id="MobiDB-lite"/>
    </source>
</evidence>
<evidence type="ECO:0008006" key="4">
    <source>
        <dbReference type="Google" id="ProtNLM"/>
    </source>
</evidence>
<proteinExistence type="predicted"/>
<feature type="compositionally biased region" description="Pro residues" evidence="1">
    <location>
        <begin position="26"/>
        <end position="45"/>
    </location>
</feature>